<dbReference type="PROSITE" id="PS50837">
    <property type="entry name" value="NACHT"/>
    <property type="match status" value="1"/>
</dbReference>
<keyword evidence="1" id="KW-0472">Membrane</keyword>
<reference evidence="3 4" key="1">
    <citation type="submission" date="2024-06" db="EMBL/GenBank/DDBJ databases">
        <title>The Natural Products Discovery Center: Release of the First 8490 Sequenced Strains for Exploring Actinobacteria Biosynthetic Diversity.</title>
        <authorList>
            <person name="Kalkreuter E."/>
            <person name="Kautsar S.A."/>
            <person name="Yang D."/>
            <person name="Bader C.D."/>
            <person name="Teijaro C.N."/>
            <person name="Fluegel L."/>
            <person name="Davis C.M."/>
            <person name="Simpson J.R."/>
            <person name="Lauterbach L."/>
            <person name="Steele A.D."/>
            <person name="Gui C."/>
            <person name="Meng S."/>
            <person name="Li G."/>
            <person name="Viehrig K."/>
            <person name="Ye F."/>
            <person name="Su P."/>
            <person name="Kiefer A.F."/>
            <person name="Nichols A."/>
            <person name="Cepeda A.J."/>
            <person name="Yan W."/>
            <person name="Fan B."/>
            <person name="Jiang Y."/>
            <person name="Adhikari A."/>
            <person name="Zheng C.-J."/>
            <person name="Schuster L."/>
            <person name="Cowan T.M."/>
            <person name="Smanski M.J."/>
            <person name="Chevrette M.G."/>
            <person name="De Carvalho L.P.S."/>
            <person name="Shen B."/>
        </authorList>
    </citation>
    <scope>NUCLEOTIDE SEQUENCE [LARGE SCALE GENOMIC DNA]</scope>
    <source>
        <strain evidence="3 4">NPDC046851</strain>
    </source>
</reference>
<protein>
    <submittedName>
        <fullName evidence="3">Trypsin-like peptidase domain-containing protein</fullName>
    </submittedName>
</protein>
<dbReference type="PANTHER" id="PTHR46844:SF1">
    <property type="entry name" value="SLR5058 PROTEIN"/>
    <property type="match status" value="1"/>
</dbReference>
<evidence type="ECO:0000313" key="4">
    <source>
        <dbReference type="Proteomes" id="UP001551189"/>
    </source>
</evidence>
<feature type="transmembrane region" description="Helical" evidence="1">
    <location>
        <begin position="1213"/>
        <end position="1234"/>
    </location>
</feature>
<name>A0ABV3B9E3_9ACTN</name>
<proteinExistence type="predicted"/>
<dbReference type="SUPFAM" id="SSF52540">
    <property type="entry name" value="P-loop containing nucleoside triphosphate hydrolases"/>
    <property type="match status" value="1"/>
</dbReference>
<dbReference type="Proteomes" id="UP001551189">
    <property type="component" value="Unassembled WGS sequence"/>
</dbReference>
<dbReference type="InterPro" id="IPR016024">
    <property type="entry name" value="ARM-type_fold"/>
</dbReference>
<dbReference type="Gene3D" id="3.40.50.300">
    <property type="entry name" value="P-loop containing nucleotide triphosphate hydrolases"/>
    <property type="match status" value="1"/>
</dbReference>
<accession>A0ABV3B9E3</accession>
<keyword evidence="1" id="KW-1133">Transmembrane helix</keyword>
<dbReference type="RefSeq" id="WP_359701433.1">
    <property type="nucleotide sequence ID" value="NZ_JBEYXT010000263.1"/>
</dbReference>
<dbReference type="InterPro" id="IPR009003">
    <property type="entry name" value="Peptidase_S1_PA"/>
</dbReference>
<evidence type="ECO:0000313" key="3">
    <source>
        <dbReference type="EMBL" id="MEU6806055.1"/>
    </source>
</evidence>
<dbReference type="Gene3D" id="1.25.10.10">
    <property type="entry name" value="Leucine-rich Repeat Variant"/>
    <property type="match status" value="1"/>
</dbReference>
<keyword evidence="1" id="KW-0812">Transmembrane</keyword>
<dbReference type="EMBL" id="JBEYXT010000263">
    <property type="protein sequence ID" value="MEU6806055.1"/>
    <property type="molecule type" value="Genomic_DNA"/>
</dbReference>
<dbReference type="InterPro" id="IPR011989">
    <property type="entry name" value="ARM-like"/>
</dbReference>
<dbReference type="SUPFAM" id="SSF50494">
    <property type="entry name" value="Trypsin-like serine proteases"/>
    <property type="match status" value="1"/>
</dbReference>
<keyword evidence="4" id="KW-1185">Reference proteome</keyword>
<organism evidence="3 4">
    <name type="scientific">Streptomyces neyagawaensis</name>
    <dbReference type="NCBI Taxonomy" id="42238"/>
    <lineage>
        <taxon>Bacteria</taxon>
        <taxon>Bacillati</taxon>
        <taxon>Actinomycetota</taxon>
        <taxon>Actinomycetes</taxon>
        <taxon>Kitasatosporales</taxon>
        <taxon>Streptomycetaceae</taxon>
        <taxon>Streptomyces</taxon>
    </lineage>
</organism>
<dbReference type="Pfam" id="PF13365">
    <property type="entry name" value="Trypsin_2"/>
    <property type="match status" value="1"/>
</dbReference>
<evidence type="ECO:0000259" key="2">
    <source>
        <dbReference type="PROSITE" id="PS50837"/>
    </source>
</evidence>
<gene>
    <name evidence="3" type="ORF">ABZ931_34435</name>
</gene>
<feature type="domain" description="NACHT" evidence="2">
    <location>
        <begin position="305"/>
        <end position="433"/>
    </location>
</feature>
<comment type="caution">
    <text evidence="3">The sequence shown here is derived from an EMBL/GenBank/DDBJ whole genome shotgun (WGS) entry which is preliminary data.</text>
</comment>
<evidence type="ECO:0000256" key="1">
    <source>
        <dbReference type="SAM" id="Phobius"/>
    </source>
</evidence>
<feature type="transmembrane region" description="Helical" evidence="1">
    <location>
        <begin position="1246"/>
        <end position="1265"/>
    </location>
</feature>
<dbReference type="InterPro" id="IPR007111">
    <property type="entry name" value="NACHT_NTPase"/>
</dbReference>
<dbReference type="Gene3D" id="2.40.10.120">
    <property type="match status" value="1"/>
</dbReference>
<dbReference type="Pfam" id="PF05729">
    <property type="entry name" value="NACHT"/>
    <property type="match status" value="1"/>
</dbReference>
<dbReference type="SUPFAM" id="SSF48371">
    <property type="entry name" value="ARM repeat"/>
    <property type="match status" value="1"/>
</dbReference>
<sequence>MGAAADSVIPAELTGWEGLLKVATLRLEPPSGDVGTGFVIADGLVATCAHVVAKNERALPKRIRGKVIALDREQILEPVAGSYVRDRDGGLDLVLLRIIEPSGSPAPPLQPVLTSNKVEIGDDLWTYGHPVRGFLGQTATLRYQGTDRRSDRPGAPWLPHAEGLVGEGYSGSAVINLRTGAVCGMVSTSNLSTSVHLVPVAEILARCPAGADRAAVKGEWPWRLNPGQLEAGGWRQPTALLLDYLKGARKAADGQHPYPMIEGDPPRTLSMVYVSPSVGSEESAEESGTSENERIPAEDLFQLDEDILLIGAPGAGKSSLLRHAVTELAARWKPPDWHDLVPVRVDARDLDKDFPLRAIAKAVDSEILPPSASGWPREWFNGPPVPATRWLILVDGLDEVGDPQARERVIQKITALRELSVGDNYRFLVTTRPLPTEELPPNLCRFDLLPLDPRQLSDFATRWLTALKVRQPVDAAALFLERLEASGMTEPARTPLMASMLCQLFKADQDLPLPRGRSAVYQKFVTAIQDGERWNRSDSPWPQLRQAVVKEYADAGDAALTGLREKLPDLVQRLAYERHNGSKESAVKLLTKWSAELDHKGLSEERWARLRGLALPELLRAGGLLRQRRDDFVFIHQTFAEYLTARWIAADTRLSTKEFRRVFGHDPRWPAWALGLARDSDPAATSVVRFLVDAWGQEKQRGLQSTLRRLAVRNDGATLIATLVADGSKVDEEARNTAVSVLHDAALALDHEAAVALARMGDERGVKILAETAEQHRSLDYRLNAARGLADLGDPRGIKALRAMAADSTSRGTIAAAEELVRRGDPYGTSVLVRIARGPEDAAALWLEAARTMLRLQLSKGTEALLARLADTGASSSTRIQAAQHLDERHAGTIAETLTELIRGGPPPDDSLGALSLLRSLFHRNPQGDAVLGGLAEDPRLPVRVRIEAARSVQDAERRERLLVAAAADPDATSALKLQALEHLPAVNGRHITDMLLSIVNDHSVSIDVRCSAAHRLPSSPEPRARIQEALTALLTHPELPQHRRSALLEYTASWWLPPAAGGLPAPDTSPWWSVTVSTMITDGPRDEDECRELITQLGHVGAWFQLTLLAETKTLSGRLRLHAARRATAITARQGTRGDVRLALARSLSLHPRHRLLAFSEVAWDVSVRIAVRSADLTRVVADGLTEFARVVVDAVRTAVDWVLTALLRLPFIALLAVLPFAVAVAANAFGTACMAPDPPENWKLRVYFGVTALLVTTLYLGASGACGMGREGRKVILYGLLSGAGFGLLRLPEPAILNDMGTYLAAVIPWDRHWQI</sequence>
<dbReference type="PANTHER" id="PTHR46844">
    <property type="entry name" value="SLR5058 PROTEIN"/>
    <property type="match status" value="1"/>
</dbReference>
<dbReference type="InterPro" id="IPR027417">
    <property type="entry name" value="P-loop_NTPase"/>
</dbReference>